<dbReference type="InterPro" id="IPR036028">
    <property type="entry name" value="SH3-like_dom_sf"/>
</dbReference>
<reference evidence="10" key="1">
    <citation type="submission" date="2021-10" db="EMBL/GenBank/DDBJ databases">
        <title>De novo Genome Assembly of Clathrus columnatus (Basidiomycota, Fungi) Using Illumina and Nanopore Sequence Data.</title>
        <authorList>
            <person name="Ogiso-Tanaka E."/>
            <person name="Itagaki H."/>
            <person name="Hosoya T."/>
            <person name="Hosaka K."/>
        </authorList>
    </citation>
    <scope>NUCLEOTIDE SEQUENCE</scope>
    <source>
        <strain evidence="10">MO-923</strain>
    </source>
</reference>
<dbReference type="PRINTS" id="PR00452">
    <property type="entry name" value="SH3DOMAIN"/>
</dbReference>
<dbReference type="Gene3D" id="1.10.840.10">
    <property type="entry name" value="Ras guanine-nucleotide exchange factors catalytic domain"/>
    <property type="match status" value="1"/>
</dbReference>
<dbReference type="CDD" id="cd00155">
    <property type="entry name" value="RasGEF"/>
    <property type="match status" value="1"/>
</dbReference>
<dbReference type="PROSITE" id="PS50020">
    <property type="entry name" value="WW_DOMAIN_2"/>
    <property type="match status" value="1"/>
</dbReference>
<dbReference type="PROSITE" id="PS50009">
    <property type="entry name" value="RASGEF_CAT"/>
    <property type="match status" value="1"/>
</dbReference>
<evidence type="ECO:0008006" key="12">
    <source>
        <dbReference type="Google" id="ProtNLM"/>
    </source>
</evidence>
<feature type="domain" description="Ras-GEF" evidence="7">
    <location>
        <begin position="978"/>
        <end position="1214"/>
    </location>
</feature>
<feature type="region of interest" description="Disordered" evidence="5">
    <location>
        <begin position="674"/>
        <end position="705"/>
    </location>
</feature>
<dbReference type="Pfam" id="PF00617">
    <property type="entry name" value="RasGEF"/>
    <property type="match status" value="1"/>
</dbReference>
<evidence type="ECO:0000259" key="6">
    <source>
        <dbReference type="PROSITE" id="PS50002"/>
    </source>
</evidence>
<dbReference type="SMART" id="SM00147">
    <property type="entry name" value="RasGEF"/>
    <property type="match status" value="1"/>
</dbReference>
<dbReference type="InterPro" id="IPR001895">
    <property type="entry name" value="RASGEF_cat_dom"/>
</dbReference>
<dbReference type="GO" id="GO:0005886">
    <property type="term" value="C:plasma membrane"/>
    <property type="evidence" value="ECO:0007669"/>
    <property type="project" value="TreeGrafter"/>
</dbReference>
<gene>
    <name evidence="10" type="ORF">Clacol_009898</name>
</gene>
<protein>
    <recommendedName>
        <fullName evidence="12">Ras GEF</fullName>
    </recommendedName>
</protein>
<evidence type="ECO:0000259" key="8">
    <source>
        <dbReference type="PROSITE" id="PS50020"/>
    </source>
</evidence>
<dbReference type="Pfam" id="PF23518">
    <property type="entry name" value="WW_2"/>
    <property type="match status" value="1"/>
</dbReference>
<dbReference type="InterPro" id="IPR057827">
    <property type="entry name" value="WW_fungi"/>
</dbReference>
<evidence type="ECO:0000256" key="4">
    <source>
        <dbReference type="PROSITE-ProRule" id="PRU00192"/>
    </source>
</evidence>
<dbReference type="Gene3D" id="1.20.870.10">
    <property type="entry name" value="Son of sevenless (SoS) protein Chain: S domain 1"/>
    <property type="match status" value="1"/>
</dbReference>
<evidence type="ECO:0000259" key="9">
    <source>
        <dbReference type="PROSITE" id="PS50212"/>
    </source>
</evidence>
<dbReference type="EMBL" id="BPWL01000011">
    <property type="protein sequence ID" value="GJJ15620.1"/>
    <property type="molecule type" value="Genomic_DNA"/>
</dbReference>
<dbReference type="CDD" id="cd06224">
    <property type="entry name" value="REM"/>
    <property type="match status" value="1"/>
</dbReference>
<feature type="compositionally biased region" description="Acidic residues" evidence="5">
    <location>
        <begin position="682"/>
        <end position="694"/>
    </location>
</feature>
<evidence type="ECO:0000259" key="7">
    <source>
        <dbReference type="PROSITE" id="PS50009"/>
    </source>
</evidence>
<dbReference type="InterPro" id="IPR008937">
    <property type="entry name" value="Ras-like_GEF"/>
</dbReference>
<evidence type="ECO:0000256" key="3">
    <source>
        <dbReference type="PROSITE-ProRule" id="PRU00168"/>
    </source>
</evidence>
<dbReference type="Pfam" id="PF00618">
    <property type="entry name" value="RasGEF_N"/>
    <property type="match status" value="1"/>
</dbReference>
<feature type="domain" description="N-terminal Ras-GEF" evidence="9">
    <location>
        <begin position="808"/>
        <end position="943"/>
    </location>
</feature>
<dbReference type="Gene3D" id="2.30.30.40">
    <property type="entry name" value="SH3 Domains"/>
    <property type="match status" value="1"/>
</dbReference>
<dbReference type="GO" id="GO:0007265">
    <property type="term" value="P:Ras protein signal transduction"/>
    <property type="evidence" value="ECO:0007669"/>
    <property type="project" value="TreeGrafter"/>
</dbReference>
<dbReference type="PANTHER" id="PTHR23113:SF368">
    <property type="entry name" value="CELL DIVISION CONTROL PROTEIN 25"/>
    <property type="match status" value="1"/>
</dbReference>
<dbReference type="SMART" id="SM00326">
    <property type="entry name" value="SH3"/>
    <property type="match status" value="1"/>
</dbReference>
<dbReference type="CDD" id="cd00201">
    <property type="entry name" value="WW"/>
    <property type="match status" value="1"/>
</dbReference>
<comment type="caution">
    <text evidence="10">The sequence shown here is derived from an EMBL/GenBank/DDBJ whole genome shotgun (WGS) entry which is preliminary data.</text>
</comment>
<keyword evidence="1 4" id="KW-0728">SH3 domain</keyword>
<dbReference type="GO" id="GO:0005085">
    <property type="term" value="F:guanyl-nucleotide exchange factor activity"/>
    <property type="evidence" value="ECO:0007669"/>
    <property type="project" value="UniProtKB-KW"/>
</dbReference>
<dbReference type="InterPro" id="IPR000651">
    <property type="entry name" value="Ras-like_Gua-exchang_fac_N"/>
</dbReference>
<dbReference type="PROSITE" id="PS50002">
    <property type="entry name" value="SH3"/>
    <property type="match status" value="1"/>
</dbReference>
<proteinExistence type="predicted"/>
<feature type="domain" description="WW" evidence="8">
    <location>
        <begin position="200"/>
        <end position="234"/>
    </location>
</feature>
<evidence type="ECO:0000256" key="2">
    <source>
        <dbReference type="ARBA" id="ARBA00022658"/>
    </source>
</evidence>
<name>A0AAV5ASA1_9AGAM</name>
<evidence type="ECO:0000256" key="5">
    <source>
        <dbReference type="SAM" id="MobiDB-lite"/>
    </source>
</evidence>
<evidence type="ECO:0000313" key="11">
    <source>
        <dbReference type="Proteomes" id="UP001050691"/>
    </source>
</evidence>
<dbReference type="AlphaFoldDB" id="A0AAV5ASA1"/>
<dbReference type="SUPFAM" id="SSF50044">
    <property type="entry name" value="SH3-domain"/>
    <property type="match status" value="1"/>
</dbReference>
<evidence type="ECO:0000313" key="10">
    <source>
        <dbReference type="EMBL" id="GJJ15620.1"/>
    </source>
</evidence>
<dbReference type="InterPro" id="IPR036964">
    <property type="entry name" value="RASGEF_cat_dom_sf"/>
</dbReference>
<accession>A0AAV5ASA1</accession>
<organism evidence="10 11">
    <name type="scientific">Clathrus columnatus</name>
    <dbReference type="NCBI Taxonomy" id="1419009"/>
    <lineage>
        <taxon>Eukaryota</taxon>
        <taxon>Fungi</taxon>
        <taxon>Dikarya</taxon>
        <taxon>Basidiomycota</taxon>
        <taxon>Agaricomycotina</taxon>
        <taxon>Agaricomycetes</taxon>
        <taxon>Phallomycetidae</taxon>
        <taxon>Phallales</taxon>
        <taxon>Clathraceae</taxon>
        <taxon>Clathrus</taxon>
    </lineage>
</organism>
<dbReference type="InterPro" id="IPR023578">
    <property type="entry name" value="Ras_GEF_dom_sf"/>
</dbReference>
<dbReference type="InterPro" id="IPR001202">
    <property type="entry name" value="WW_dom"/>
</dbReference>
<dbReference type="Pfam" id="PF00018">
    <property type="entry name" value="SH3_1"/>
    <property type="match status" value="1"/>
</dbReference>
<dbReference type="PROSITE" id="PS50212">
    <property type="entry name" value="RASGEF_NTER"/>
    <property type="match status" value="1"/>
</dbReference>
<dbReference type="PANTHER" id="PTHR23113">
    <property type="entry name" value="GUANINE NUCLEOTIDE EXCHANGE FACTOR"/>
    <property type="match status" value="1"/>
</dbReference>
<keyword evidence="2 3" id="KW-0344">Guanine-nucleotide releasing factor</keyword>
<feature type="region of interest" description="Disordered" evidence="5">
    <location>
        <begin position="742"/>
        <end position="764"/>
    </location>
</feature>
<dbReference type="CDD" id="cd11883">
    <property type="entry name" value="SH3_Sdc25"/>
    <property type="match status" value="1"/>
</dbReference>
<dbReference type="SUPFAM" id="SSF48366">
    <property type="entry name" value="Ras GEF"/>
    <property type="match status" value="1"/>
</dbReference>
<dbReference type="Gene3D" id="2.20.70.10">
    <property type="match status" value="1"/>
</dbReference>
<evidence type="ECO:0000256" key="1">
    <source>
        <dbReference type="ARBA" id="ARBA00022443"/>
    </source>
</evidence>
<dbReference type="Proteomes" id="UP001050691">
    <property type="component" value="Unassembled WGS sequence"/>
</dbReference>
<sequence length="1231" mass="137780">MAATTARIYNQSLHHPMQNEFQEQIEQTEYLPVIFCRALYDYQAEDLSSLSFSKGDIIEVLTQLETGWWDGLLHGQRGWFPSNYVIPISEQEAELELRINHEEGEWGQDSQEHIGPTNDFWMPQVTMDGRVSKIFYVNTQTGESANELPSEIDSEVDGVHNGSFSKSNFQTGTSYLHRNENTTAVVPESTTAGFGLPRRTGTPEPWVKRLADDGMSYYYFNTVDSTIRWTPPSPIRTSHQGSFTFPDKRQRTDSSVTTDHISLHSDDSDQNPLWILGRAAAHAHSDSQTLPTPTLEKYTEESPDLQAAKDLQTALQERFPPIPDSLDDLAQAARAAVTDLLDAALARSNNALVKDAIKRTTDSVRNLIYASSTLIGPLSSLPSPYTSLSGYPDTNDVKPFYRKVTAAMVKLTAGIRSSFSNDVINNDLQSRFENDASELERAIATFVGEVLRRRPNGGSARHVRAVLSSEDGKAGIGLELLGAGSAGSWRGFGFIEPIAGHALTREIATAVNEHKADVERPLLQLQNAVSAGQLSEAVELGSQGIQCLITFLGFVTYINLARSLDFDSDSKDTTYSHFVLRAKELVRNLEFSLQAAFEDGATLLSVMQTAMVKRFTSNESRHWSFLTSITPSLCKNLDDACAYIAELVDIAIAQAERCTAGGIDGKIGYRDPSRFASNGETYTDDDTINDDDYDTGPKSPDDREDVRLEVALTVPRGSRFGDLKNSDSESNISHSNTLALSESLPDHLRATTPSPQPTLGEDEESEKILKKKKKIKEILGPGAPVVIVEEKPWYLQPDHGPKDLWLTPEGAVRGGTLSALIERLTPHDIFISDHSFNPTFLITFKSFTTVEELFQRLVTRFYIQAPLDLTPKEFKTWTEKKQQIIRLRVMNIFKQMITDADVLEREDMFILDRIKEFAVTVVKDAEQPTSAAQQLVNLVERTQNGSDPILKMPQVTTNQPPAPILPKSNRQLKLLDIDPLELARQLTIMESKLFAKIRPMECLNRGRDVRPSDTDDNISALIEASNKVAIWVSYAVLSKEDSRKRAAIIKQFIAVADRCRLLQNFSTMAALVAGLNSPPIRRLKRTWQQVSRQSKGTLTEAERTMDTNKNFTNYRTILKSARLPCVPFFGVYLSVLTFIQDGNKNMIQGEIINFSKREKFAEVIREIKHYQSSPYNLTVVPAIQTFIDENLSALQSGPENDDRTWNLSLEREPREREDEKMARLLQESGFL</sequence>
<keyword evidence="11" id="KW-1185">Reference proteome</keyword>
<dbReference type="SMART" id="SM00229">
    <property type="entry name" value="RasGEFN"/>
    <property type="match status" value="1"/>
</dbReference>
<dbReference type="FunFam" id="2.30.30.40:FF:000072">
    <property type="entry name" value="Unconventional Myosin IB"/>
    <property type="match status" value="1"/>
</dbReference>
<dbReference type="InterPro" id="IPR001452">
    <property type="entry name" value="SH3_domain"/>
</dbReference>
<feature type="domain" description="SH3" evidence="6">
    <location>
        <begin position="31"/>
        <end position="90"/>
    </location>
</feature>